<dbReference type="RefSeq" id="WP_021209285.1">
    <property type="nucleotide sequence ID" value="NZ_JAETZY010000001.1"/>
</dbReference>
<protein>
    <submittedName>
        <fullName evidence="1">DUF2795 domain-containing protein</fullName>
    </submittedName>
</protein>
<accession>A0A2N8SYT6</accession>
<proteinExistence type="predicted"/>
<name>A0A2N8SYT6_STUST</name>
<evidence type="ECO:0000313" key="1">
    <source>
        <dbReference type="EMBL" id="PNG07656.1"/>
    </source>
</evidence>
<dbReference type="OrthoDB" id="3078349at2"/>
<dbReference type="Pfam" id="PF11387">
    <property type="entry name" value="DUF2795"/>
    <property type="match status" value="1"/>
</dbReference>
<gene>
    <name evidence="1" type="ORF">CXL00_00905</name>
</gene>
<sequence>MTRGVGGESPANVTTFLKGIDYPARKEQLVKHAQQNGAESSVIDVLQNMPDQEYDNMADVMKGYGETRN</sequence>
<dbReference type="AlphaFoldDB" id="A0A2N8SYT6"/>
<reference evidence="1 2" key="1">
    <citation type="submission" date="2018-01" db="EMBL/GenBank/DDBJ databases">
        <title>Denitrification phenotypes of diverse strains of Pseudomonas stutzeri.</title>
        <authorList>
            <person name="Milligan D.A."/>
            <person name="Bergaust L."/>
            <person name="Bakken L.R."/>
            <person name="Frostegard A."/>
        </authorList>
    </citation>
    <scope>NUCLEOTIDE SEQUENCE [LARGE SCALE GENOMIC DNA]</scope>
    <source>
        <strain evidence="1 2">28a3</strain>
    </source>
</reference>
<dbReference type="Proteomes" id="UP000235897">
    <property type="component" value="Unassembled WGS sequence"/>
</dbReference>
<comment type="caution">
    <text evidence="1">The sequence shown here is derived from an EMBL/GenBank/DDBJ whole genome shotgun (WGS) entry which is preliminary data.</text>
</comment>
<organism evidence="1 2">
    <name type="scientific">Stutzerimonas stutzeri</name>
    <name type="common">Pseudomonas stutzeri</name>
    <dbReference type="NCBI Taxonomy" id="316"/>
    <lineage>
        <taxon>Bacteria</taxon>
        <taxon>Pseudomonadati</taxon>
        <taxon>Pseudomonadota</taxon>
        <taxon>Gammaproteobacteria</taxon>
        <taxon>Pseudomonadales</taxon>
        <taxon>Pseudomonadaceae</taxon>
        <taxon>Stutzerimonas</taxon>
    </lineage>
</organism>
<evidence type="ECO:0000313" key="2">
    <source>
        <dbReference type="Proteomes" id="UP000235897"/>
    </source>
</evidence>
<dbReference type="InterPro" id="IPR021527">
    <property type="entry name" value="DUF2795"/>
</dbReference>
<dbReference type="EMBL" id="POUW01000001">
    <property type="protein sequence ID" value="PNG07656.1"/>
    <property type="molecule type" value="Genomic_DNA"/>
</dbReference>